<dbReference type="EMBL" id="CAEZSR010000038">
    <property type="protein sequence ID" value="CAB4554693.1"/>
    <property type="molecule type" value="Genomic_DNA"/>
</dbReference>
<dbReference type="Pfam" id="PF07238">
    <property type="entry name" value="PilZ"/>
    <property type="match status" value="1"/>
</dbReference>
<reference evidence="2" key="1">
    <citation type="submission" date="2020-05" db="EMBL/GenBank/DDBJ databases">
        <authorList>
            <person name="Chiriac C."/>
            <person name="Salcher M."/>
            <person name="Ghai R."/>
            <person name="Kavagutti S V."/>
        </authorList>
    </citation>
    <scope>NUCLEOTIDE SEQUENCE</scope>
</reference>
<sequence length="218" mass="23766">MDRRELYSLTGSYVRISAPGDHRVAVFTVDSASGDVAVLRPCDRKAKQFASEREPGSELVLSAVAPGGVLNGKLRVDRWSPSQRMLIVDNPRLVFSQRRQASRVKAEIPVEVYVPDPGEPAGVRMLTGETIDVSRGGCAFALTDHRLEEGVELVLVLCIEHHPVVVTVEVLGPHPDVEVANRCRFVRITPGDQRMLAAELGRLEGLIRPSATSSLAAR</sequence>
<dbReference type="GO" id="GO:0035438">
    <property type="term" value="F:cyclic-di-GMP binding"/>
    <property type="evidence" value="ECO:0007669"/>
    <property type="project" value="InterPro"/>
</dbReference>
<dbReference type="SUPFAM" id="SSF141371">
    <property type="entry name" value="PilZ domain-like"/>
    <property type="match status" value="1"/>
</dbReference>
<proteinExistence type="predicted"/>
<dbReference type="AlphaFoldDB" id="A0A6J6CWU2"/>
<feature type="domain" description="PilZ" evidence="1">
    <location>
        <begin position="97"/>
        <end position="198"/>
    </location>
</feature>
<organism evidence="2">
    <name type="scientific">freshwater metagenome</name>
    <dbReference type="NCBI Taxonomy" id="449393"/>
    <lineage>
        <taxon>unclassified sequences</taxon>
        <taxon>metagenomes</taxon>
        <taxon>ecological metagenomes</taxon>
    </lineage>
</organism>
<evidence type="ECO:0000313" key="2">
    <source>
        <dbReference type="EMBL" id="CAB4554693.1"/>
    </source>
</evidence>
<name>A0A6J6CWU2_9ZZZZ</name>
<protein>
    <submittedName>
        <fullName evidence="2">Unannotated protein</fullName>
    </submittedName>
</protein>
<dbReference type="InterPro" id="IPR009875">
    <property type="entry name" value="PilZ_domain"/>
</dbReference>
<evidence type="ECO:0000259" key="1">
    <source>
        <dbReference type="Pfam" id="PF07238"/>
    </source>
</evidence>
<gene>
    <name evidence="2" type="ORF">UFOPK1493_01331</name>
</gene>
<dbReference type="Gene3D" id="2.40.10.220">
    <property type="entry name" value="predicted glycosyltransferase like domains"/>
    <property type="match status" value="1"/>
</dbReference>
<accession>A0A6J6CWU2</accession>